<accession>A0A168CLM6</accession>
<name>A0A168CLM6_CORFA</name>
<evidence type="ECO:0000256" key="1">
    <source>
        <dbReference type="ARBA" id="ARBA00022737"/>
    </source>
</evidence>
<dbReference type="InterPro" id="IPR036770">
    <property type="entry name" value="Ankyrin_rpt-contain_sf"/>
</dbReference>
<reference evidence="4 5" key="1">
    <citation type="journal article" date="2016" name="Genome Biol. Evol.">
        <title>Divergent and convergent evolution of fungal pathogenicity.</title>
        <authorList>
            <person name="Shang Y."/>
            <person name="Xiao G."/>
            <person name="Zheng P."/>
            <person name="Cen K."/>
            <person name="Zhan S."/>
            <person name="Wang C."/>
        </authorList>
    </citation>
    <scope>NUCLEOTIDE SEQUENCE [LARGE SCALE GENOMIC DNA]</scope>
    <source>
        <strain evidence="4 5">ARSEF 2679</strain>
    </source>
</reference>
<keyword evidence="2 3" id="KW-0040">ANK repeat</keyword>
<proteinExistence type="predicted"/>
<dbReference type="PANTHER" id="PTHR24171">
    <property type="entry name" value="ANKYRIN REPEAT DOMAIN-CONTAINING PROTEIN 39-RELATED"/>
    <property type="match status" value="1"/>
</dbReference>
<evidence type="ECO:0000313" key="5">
    <source>
        <dbReference type="Proteomes" id="UP000076744"/>
    </source>
</evidence>
<gene>
    <name evidence="4" type="ORF">ISF_02081</name>
</gene>
<dbReference type="PANTHER" id="PTHR24171:SF8">
    <property type="entry name" value="BRCA1-ASSOCIATED RING DOMAIN PROTEIN 1"/>
    <property type="match status" value="1"/>
</dbReference>
<feature type="repeat" description="ANK" evidence="3">
    <location>
        <begin position="61"/>
        <end position="93"/>
    </location>
</feature>
<comment type="caution">
    <text evidence="4">The sequence shown here is derived from an EMBL/GenBank/DDBJ whole genome shotgun (WGS) entry which is preliminary data.</text>
</comment>
<dbReference type="PRINTS" id="PR01415">
    <property type="entry name" value="ANKYRIN"/>
</dbReference>
<feature type="repeat" description="ANK" evidence="3">
    <location>
        <begin position="132"/>
        <end position="167"/>
    </location>
</feature>
<organism evidence="4 5">
    <name type="scientific">Cordyceps fumosorosea (strain ARSEF 2679)</name>
    <name type="common">Isaria fumosorosea</name>
    <dbReference type="NCBI Taxonomy" id="1081104"/>
    <lineage>
        <taxon>Eukaryota</taxon>
        <taxon>Fungi</taxon>
        <taxon>Dikarya</taxon>
        <taxon>Ascomycota</taxon>
        <taxon>Pezizomycotina</taxon>
        <taxon>Sordariomycetes</taxon>
        <taxon>Hypocreomycetidae</taxon>
        <taxon>Hypocreales</taxon>
        <taxon>Cordycipitaceae</taxon>
        <taxon>Cordyceps</taxon>
    </lineage>
</organism>
<evidence type="ECO:0000313" key="4">
    <source>
        <dbReference type="EMBL" id="OAA71530.1"/>
    </source>
</evidence>
<protein>
    <submittedName>
        <fullName evidence="4">Ankyrin repeat protein</fullName>
    </submittedName>
</protein>
<dbReference type="SMART" id="SM00248">
    <property type="entry name" value="ANK"/>
    <property type="match status" value="5"/>
</dbReference>
<evidence type="ECO:0000256" key="3">
    <source>
        <dbReference type="PROSITE-ProRule" id="PRU00023"/>
    </source>
</evidence>
<keyword evidence="1" id="KW-0677">Repeat</keyword>
<dbReference type="GeneID" id="30018373"/>
<dbReference type="Pfam" id="PF12796">
    <property type="entry name" value="Ank_2"/>
    <property type="match status" value="2"/>
</dbReference>
<dbReference type="Proteomes" id="UP000076744">
    <property type="component" value="Unassembled WGS sequence"/>
</dbReference>
<dbReference type="PROSITE" id="PS50297">
    <property type="entry name" value="ANK_REP_REGION"/>
    <property type="match status" value="2"/>
</dbReference>
<dbReference type="RefSeq" id="XP_018707411.1">
    <property type="nucleotide sequence ID" value="XM_018845688.1"/>
</dbReference>
<dbReference type="AlphaFoldDB" id="A0A168CLM6"/>
<dbReference type="Gene3D" id="1.25.40.20">
    <property type="entry name" value="Ankyrin repeat-containing domain"/>
    <property type="match status" value="2"/>
</dbReference>
<sequence length="208" mass="21526">MTGTALPPLNAAWDPRLETPDADEFCWTPLQLAARSGDLALMRRILDADPAAAHAPPRGYYGQTALQAACVQGDLAAVRLLLAAGADVHAGGGHNMQRNALQLACGQGDEAVVDALLAAGARVDEPAVTRYNGRTALQAACERGHAGRADIIEMLLAAGAEVNARSARRGRAQSALQSAVAAGHEEAARVLRENGATGKSGGRCFLFP</sequence>
<dbReference type="SUPFAM" id="SSF48403">
    <property type="entry name" value="Ankyrin repeat"/>
    <property type="match status" value="1"/>
</dbReference>
<dbReference type="GO" id="GO:0085020">
    <property type="term" value="P:protein K6-linked ubiquitination"/>
    <property type="evidence" value="ECO:0007669"/>
    <property type="project" value="TreeGrafter"/>
</dbReference>
<evidence type="ECO:0000256" key="2">
    <source>
        <dbReference type="ARBA" id="ARBA00023043"/>
    </source>
</evidence>
<dbReference type="OrthoDB" id="4772757at2759"/>
<dbReference type="PROSITE" id="PS50088">
    <property type="entry name" value="ANK_REPEAT"/>
    <property type="match status" value="2"/>
</dbReference>
<dbReference type="STRING" id="1081104.A0A168CLM6"/>
<dbReference type="EMBL" id="AZHB01000003">
    <property type="protein sequence ID" value="OAA71530.1"/>
    <property type="molecule type" value="Genomic_DNA"/>
</dbReference>
<dbReference type="GO" id="GO:0004842">
    <property type="term" value="F:ubiquitin-protein transferase activity"/>
    <property type="evidence" value="ECO:0007669"/>
    <property type="project" value="TreeGrafter"/>
</dbReference>
<keyword evidence="5" id="KW-1185">Reference proteome</keyword>
<dbReference type="InterPro" id="IPR002110">
    <property type="entry name" value="Ankyrin_rpt"/>
</dbReference>